<evidence type="ECO:0000313" key="2">
    <source>
        <dbReference type="EMBL" id="SBS93105.1"/>
    </source>
</evidence>
<name>A0A1A8WMN2_PLAOA</name>
<feature type="compositionally biased region" description="Basic and acidic residues" evidence="1">
    <location>
        <begin position="256"/>
        <end position="270"/>
    </location>
</feature>
<sequence>MSSANSHGGLEEHSRFETSDLFSEMFYNNMNTEYSDLSKYNQQCDRLILSAKNKNEIKEVCKKYLRYLEKYSTVWNDENPKYDVCILLNYWIYDKLAYYFGAHNADDINNAFSSFQLLLNYPMDSLSTISYTEKCKPNFELVNHHDWQKRKELYEYYVNYDVLHSMAKIYDDHCKYYKQIEDKISLYKYFEEQYKLDNNNCPDFYDKYKDKNPESVLPQLPCHAKILAQKEAERQSRPELGPGANIHDPGVSEPAVDIHGKESTPENSEIGKKVGHSVLGVAPVLLTVTALYRYTPIGSWVRKLGGYSPNNMNNTNGGEMEGFLDNTQGSGNMFFGNEENYISYQPM</sequence>
<accession>A0A1A8WMN2</accession>
<protein>
    <submittedName>
        <fullName evidence="2">PIR Superfamily Protein</fullName>
    </submittedName>
</protein>
<proteinExistence type="predicted"/>
<feature type="region of interest" description="Disordered" evidence="1">
    <location>
        <begin position="231"/>
        <end position="270"/>
    </location>
</feature>
<organism evidence="2 3">
    <name type="scientific">Plasmodium ovale curtisi</name>
    <dbReference type="NCBI Taxonomy" id="864141"/>
    <lineage>
        <taxon>Eukaryota</taxon>
        <taxon>Sar</taxon>
        <taxon>Alveolata</taxon>
        <taxon>Apicomplexa</taxon>
        <taxon>Aconoidasida</taxon>
        <taxon>Haemosporida</taxon>
        <taxon>Plasmodiidae</taxon>
        <taxon>Plasmodium</taxon>
        <taxon>Plasmodium (Plasmodium)</taxon>
    </lineage>
</organism>
<dbReference type="InterPro" id="IPR008780">
    <property type="entry name" value="Plasmodium_Vir"/>
</dbReference>
<evidence type="ECO:0000313" key="3">
    <source>
        <dbReference type="Proteomes" id="UP000078560"/>
    </source>
</evidence>
<dbReference type="EMBL" id="FLQU01001464">
    <property type="protein sequence ID" value="SBS93105.1"/>
    <property type="molecule type" value="Genomic_DNA"/>
</dbReference>
<evidence type="ECO:0000256" key="1">
    <source>
        <dbReference type="SAM" id="MobiDB-lite"/>
    </source>
</evidence>
<dbReference type="Proteomes" id="UP000078560">
    <property type="component" value="Unassembled WGS sequence"/>
</dbReference>
<dbReference type="AlphaFoldDB" id="A0A1A8WMN2"/>
<reference evidence="3" key="1">
    <citation type="submission" date="2016-05" db="EMBL/GenBank/DDBJ databases">
        <authorList>
            <person name="Naeem Raeece"/>
        </authorList>
    </citation>
    <scope>NUCLEOTIDE SEQUENCE [LARGE SCALE GENOMIC DNA]</scope>
</reference>
<gene>
    <name evidence="2" type="ORF">POVCU2_0079050</name>
</gene>
<dbReference type="Pfam" id="PF05795">
    <property type="entry name" value="Plasmodium_Vir"/>
    <property type="match status" value="2"/>
</dbReference>